<dbReference type="eggNOG" id="arCOG04448">
    <property type="taxonomic scope" value="Archaea"/>
</dbReference>
<evidence type="ECO:0000256" key="2">
    <source>
        <dbReference type="ARBA" id="ARBA00022801"/>
    </source>
</evidence>
<feature type="binding site" evidence="3">
    <location>
        <position position="54"/>
    </location>
    <ligand>
        <name>Mg(2+)</name>
        <dbReference type="ChEBI" id="CHEBI:18420"/>
        <label>1</label>
    </ligand>
</feature>
<evidence type="ECO:0000313" key="4">
    <source>
        <dbReference type="EMBL" id="ADN37349.1"/>
    </source>
</evidence>
<dbReference type="Pfam" id="PF03747">
    <property type="entry name" value="ADP_ribosyl_GH"/>
    <property type="match status" value="1"/>
</dbReference>
<dbReference type="HOGENOM" id="CLU_024566_7_0_2"/>
<dbReference type="OrthoDB" id="114878at2157"/>
<dbReference type="GO" id="GO:0046872">
    <property type="term" value="F:metal ion binding"/>
    <property type="evidence" value="ECO:0007669"/>
    <property type="project" value="UniProtKB-KW"/>
</dbReference>
<dbReference type="KEGG" id="mpi:Mpet_2606"/>
<evidence type="ECO:0000313" key="5">
    <source>
        <dbReference type="Proteomes" id="UP000006565"/>
    </source>
</evidence>
<protein>
    <submittedName>
        <fullName evidence="4">ADP-ribosylation/Crystallin J1</fullName>
    </submittedName>
</protein>
<keyword evidence="3" id="KW-0460">Magnesium</keyword>
<dbReference type="RefSeq" id="WP_013330522.1">
    <property type="nucleotide sequence ID" value="NC_014507.1"/>
</dbReference>
<name>E1RFP5_METP4</name>
<gene>
    <name evidence="4" type="ordered locus">Mpet_2606</name>
</gene>
<dbReference type="Gene3D" id="1.10.4080.10">
    <property type="entry name" value="ADP-ribosylation/Crystallin J1"/>
    <property type="match status" value="1"/>
</dbReference>
<dbReference type="InterPro" id="IPR036705">
    <property type="entry name" value="Ribosyl_crysJ1_sf"/>
</dbReference>
<comment type="similarity">
    <text evidence="1">Belongs to the ADP-ribosylglycohydrolase family.</text>
</comment>
<accession>E1RFP5</accession>
<keyword evidence="2" id="KW-0378">Hydrolase</keyword>
<keyword evidence="5" id="KW-1185">Reference proteome</keyword>
<dbReference type="GeneID" id="9745099"/>
<dbReference type="GO" id="GO:0016787">
    <property type="term" value="F:hydrolase activity"/>
    <property type="evidence" value="ECO:0007669"/>
    <property type="project" value="UniProtKB-KW"/>
</dbReference>
<comment type="cofactor">
    <cofactor evidence="3">
        <name>Mg(2+)</name>
        <dbReference type="ChEBI" id="CHEBI:18420"/>
    </cofactor>
    <text evidence="3">Binds 2 magnesium ions per subunit.</text>
</comment>
<dbReference type="STRING" id="679926.Mpet_2606"/>
<evidence type="ECO:0000256" key="1">
    <source>
        <dbReference type="ARBA" id="ARBA00010702"/>
    </source>
</evidence>
<dbReference type="SUPFAM" id="SSF101478">
    <property type="entry name" value="ADP-ribosylglycohydrolase"/>
    <property type="match status" value="1"/>
</dbReference>
<feature type="binding site" evidence="3">
    <location>
        <position position="253"/>
    </location>
    <ligand>
        <name>Mg(2+)</name>
        <dbReference type="ChEBI" id="CHEBI:18420"/>
        <label>1</label>
    </ligand>
</feature>
<proteinExistence type="inferred from homology"/>
<dbReference type="EMBL" id="CP002117">
    <property type="protein sequence ID" value="ADN37349.1"/>
    <property type="molecule type" value="Genomic_DNA"/>
</dbReference>
<keyword evidence="3" id="KW-0479">Metal-binding</keyword>
<feature type="binding site" evidence="3">
    <location>
        <position position="56"/>
    </location>
    <ligand>
        <name>Mg(2+)</name>
        <dbReference type="ChEBI" id="CHEBI:18420"/>
        <label>1</label>
    </ligand>
</feature>
<evidence type="ECO:0000256" key="3">
    <source>
        <dbReference type="PIRSR" id="PIRSR605502-1"/>
    </source>
</evidence>
<dbReference type="AlphaFoldDB" id="E1RFP5"/>
<dbReference type="InterPro" id="IPR050792">
    <property type="entry name" value="ADP-ribosylglycohydrolase"/>
</dbReference>
<reference evidence="4 5" key="1">
    <citation type="journal article" date="2010" name="Stand. Genomic Sci.">
        <title>Complete genome sequence of Methanoplanus petrolearius type strain (SEBR 4847).</title>
        <authorList>
            <person name="Brambilla E."/>
            <person name="Djao O.D."/>
            <person name="Daligault H."/>
            <person name="Lapidus A."/>
            <person name="Lucas S."/>
            <person name="Hammon N."/>
            <person name="Nolan M."/>
            <person name="Tice H."/>
            <person name="Cheng J.F."/>
            <person name="Han C."/>
            <person name="Tapia R."/>
            <person name="Goodwin L."/>
            <person name="Pitluck S."/>
            <person name="Liolios K."/>
            <person name="Ivanova N."/>
            <person name="Mavromatis K."/>
            <person name="Mikhailova N."/>
            <person name="Pati A."/>
            <person name="Chen A."/>
            <person name="Palaniappan K."/>
            <person name="Land M."/>
            <person name="Hauser L."/>
            <person name="Chang Y.J."/>
            <person name="Jeffries C.D."/>
            <person name="Rohde M."/>
            <person name="Spring S."/>
            <person name="Sikorski J."/>
            <person name="Goker M."/>
            <person name="Woyke T."/>
            <person name="Bristow J."/>
            <person name="Eisen J.A."/>
            <person name="Markowitz V."/>
            <person name="Hugenholtz P."/>
            <person name="Kyrpides N.C."/>
            <person name="Klenk H.P."/>
        </authorList>
    </citation>
    <scope>NUCLEOTIDE SEQUENCE [LARGE SCALE GENOMIC DNA]</scope>
    <source>
        <strain evidence="5">DSM 11571 / OCM 486 / SEBR 4847</strain>
    </source>
</reference>
<dbReference type="Proteomes" id="UP000006565">
    <property type="component" value="Chromosome"/>
</dbReference>
<sequence>MHNIYRGVFLGAAIGDALGMPYETSPPSFRVLKREFARPNKMHPNSGLKAGCYTDDTQIALLASELLVSGNFTPENYALKLKEMHINKKLRFPDATIISACRHMMKGDEKDAGCNSTTSGCVPLAVPFALAYSDYEKLYDELAKACSVTHTNRGAIAGAVWLATLIRSIIDNESNPLKKAHKAAFLEDETLGMKISDAVRYAKDETPIEAAIVRIGNDVSVYQTIPMAVYFILKYGEGDDLLYYAAQAGGNTDTLGFICGAWLGAEFGVSGLSEDLMLTLENREAIETMANRLYQRFGKKD</sequence>
<dbReference type="PANTHER" id="PTHR16222:SF24">
    <property type="entry name" value="ADP-RIBOSYLHYDROLASE ARH3"/>
    <property type="match status" value="1"/>
</dbReference>
<feature type="binding site" evidence="3">
    <location>
        <position position="55"/>
    </location>
    <ligand>
        <name>Mg(2+)</name>
        <dbReference type="ChEBI" id="CHEBI:18420"/>
        <label>1</label>
    </ligand>
</feature>
<organism evidence="4 5">
    <name type="scientific">Methanolacinia petrolearia (strain DSM 11571 / OCM 486 / SEBR 4847)</name>
    <name type="common">Methanoplanus petrolearius</name>
    <dbReference type="NCBI Taxonomy" id="679926"/>
    <lineage>
        <taxon>Archaea</taxon>
        <taxon>Methanobacteriati</taxon>
        <taxon>Methanobacteriota</taxon>
        <taxon>Stenosarchaea group</taxon>
        <taxon>Methanomicrobia</taxon>
        <taxon>Methanomicrobiales</taxon>
        <taxon>Methanomicrobiaceae</taxon>
        <taxon>Methanolacinia</taxon>
    </lineage>
</organism>
<dbReference type="InterPro" id="IPR005502">
    <property type="entry name" value="Ribosyl_crysJ1"/>
</dbReference>
<feature type="binding site" evidence="3">
    <location>
        <position position="254"/>
    </location>
    <ligand>
        <name>Mg(2+)</name>
        <dbReference type="ChEBI" id="CHEBI:18420"/>
        <label>1</label>
    </ligand>
</feature>
<dbReference type="PANTHER" id="PTHR16222">
    <property type="entry name" value="ADP-RIBOSYLGLYCOHYDROLASE"/>
    <property type="match status" value="1"/>
</dbReference>